<keyword evidence="3" id="KW-1185">Reference proteome</keyword>
<dbReference type="Pfam" id="PF00069">
    <property type="entry name" value="Pkinase"/>
    <property type="match status" value="1"/>
</dbReference>
<gene>
    <name evidence="2" type="ORF">E1B28_009672</name>
</gene>
<dbReference type="InterPro" id="IPR011009">
    <property type="entry name" value="Kinase-like_dom_sf"/>
</dbReference>
<sequence length="142" mass="15849">MEVVAGLLRTMHNIHTAGFVHLDIKPDNIAVLVNDNNYDSAVTILDFGVASRVTNVIYEPTGTEGWMAPEMEELKWTEKINLKLANIWSIGKVLLSMAHSPCSFDEEQRNLVLMLGRNMTSRDPESQPALAELLCQVPCQPE</sequence>
<dbReference type="KEGG" id="more:E1B28_009672"/>
<dbReference type="EMBL" id="CM032186">
    <property type="protein sequence ID" value="KAG7090564.1"/>
    <property type="molecule type" value="Genomic_DNA"/>
</dbReference>
<dbReference type="GO" id="GO:0005524">
    <property type="term" value="F:ATP binding"/>
    <property type="evidence" value="ECO:0007669"/>
    <property type="project" value="InterPro"/>
</dbReference>
<evidence type="ECO:0000259" key="1">
    <source>
        <dbReference type="PROSITE" id="PS50011"/>
    </source>
</evidence>
<dbReference type="Proteomes" id="UP001049176">
    <property type="component" value="Chromosome 6"/>
</dbReference>
<dbReference type="PANTHER" id="PTHR48011">
    <property type="entry name" value="CCR4-NOT TRANSCRIPTIONAL COMPLEX SUBUNIT CAF120-RELATED"/>
    <property type="match status" value="1"/>
</dbReference>
<dbReference type="GO" id="GO:0004672">
    <property type="term" value="F:protein kinase activity"/>
    <property type="evidence" value="ECO:0007669"/>
    <property type="project" value="InterPro"/>
</dbReference>
<comment type="caution">
    <text evidence="2">The sequence shown here is derived from an EMBL/GenBank/DDBJ whole genome shotgun (WGS) entry which is preliminary data.</text>
</comment>
<proteinExistence type="predicted"/>
<dbReference type="AlphaFoldDB" id="A0A9P7RVJ0"/>
<reference evidence="2" key="1">
    <citation type="journal article" date="2021" name="Genome Biol. Evol.">
        <title>The assembled and annotated genome of the fairy-ring fungus Marasmius oreades.</title>
        <authorList>
            <person name="Hiltunen M."/>
            <person name="Ament-Velasquez S.L."/>
            <person name="Johannesson H."/>
        </authorList>
    </citation>
    <scope>NUCLEOTIDE SEQUENCE</scope>
    <source>
        <strain evidence="2">03SP1</strain>
    </source>
</reference>
<dbReference type="InterPro" id="IPR000719">
    <property type="entry name" value="Prot_kinase_dom"/>
</dbReference>
<name>A0A9P7RVJ0_9AGAR</name>
<dbReference type="SUPFAM" id="SSF56112">
    <property type="entry name" value="Protein kinase-like (PK-like)"/>
    <property type="match status" value="1"/>
</dbReference>
<dbReference type="RefSeq" id="XP_043007034.1">
    <property type="nucleotide sequence ID" value="XM_043154579.1"/>
</dbReference>
<protein>
    <recommendedName>
        <fullName evidence="1">Protein kinase domain-containing protein</fullName>
    </recommendedName>
</protein>
<evidence type="ECO:0000313" key="2">
    <source>
        <dbReference type="EMBL" id="KAG7090564.1"/>
    </source>
</evidence>
<evidence type="ECO:0000313" key="3">
    <source>
        <dbReference type="Proteomes" id="UP001049176"/>
    </source>
</evidence>
<dbReference type="InterPro" id="IPR052751">
    <property type="entry name" value="Plant_MAPKKK"/>
</dbReference>
<dbReference type="OrthoDB" id="3173976at2759"/>
<dbReference type="PROSITE" id="PS50011">
    <property type="entry name" value="PROTEIN_KINASE_DOM"/>
    <property type="match status" value="1"/>
</dbReference>
<dbReference type="GO" id="GO:0007165">
    <property type="term" value="P:signal transduction"/>
    <property type="evidence" value="ECO:0007669"/>
    <property type="project" value="TreeGrafter"/>
</dbReference>
<organism evidence="2 3">
    <name type="scientific">Marasmius oreades</name>
    <name type="common">fairy-ring Marasmius</name>
    <dbReference type="NCBI Taxonomy" id="181124"/>
    <lineage>
        <taxon>Eukaryota</taxon>
        <taxon>Fungi</taxon>
        <taxon>Dikarya</taxon>
        <taxon>Basidiomycota</taxon>
        <taxon>Agaricomycotina</taxon>
        <taxon>Agaricomycetes</taxon>
        <taxon>Agaricomycetidae</taxon>
        <taxon>Agaricales</taxon>
        <taxon>Marasmiineae</taxon>
        <taxon>Marasmiaceae</taxon>
        <taxon>Marasmius</taxon>
    </lineage>
</organism>
<feature type="domain" description="Protein kinase" evidence="1">
    <location>
        <begin position="1"/>
        <end position="142"/>
    </location>
</feature>
<accession>A0A9P7RVJ0</accession>
<dbReference type="PANTHER" id="PTHR48011:SF18">
    <property type="entry name" value="MITOGEN-ACTIVATED PROTEIN KINASE KINASE KINASE 19-RELATED"/>
    <property type="match status" value="1"/>
</dbReference>
<dbReference type="Gene3D" id="1.10.510.10">
    <property type="entry name" value="Transferase(Phosphotransferase) domain 1"/>
    <property type="match status" value="1"/>
</dbReference>
<dbReference type="GeneID" id="66078748"/>